<feature type="compositionally biased region" description="Pro residues" evidence="3">
    <location>
        <begin position="392"/>
        <end position="403"/>
    </location>
</feature>
<evidence type="ECO:0000313" key="10">
    <source>
        <dbReference type="Proteomes" id="UP000301751"/>
    </source>
</evidence>
<evidence type="ECO:0000259" key="5">
    <source>
        <dbReference type="Pfam" id="PF25876"/>
    </source>
</evidence>
<dbReference type="PANTHER" id="PTHR30158">
    <property type="entry name" value="ACRA/E-RELATED COMPONENT OF DRUG EFFLUX TRANSPORTER"/>
    <property type="match status" value="1"/>
</dbReference>
<keyword evidence="10" id="KW-1185">Reference proteome</keyword>
<feature type="domain" description="Multidrug resistance protein MdtA-like barrel-sandwich hybrid" evidence="6">
    <location>
        <begin position="83"/>
        <end position="226"/>
    </location>
</feature>
<dbReference type="SUPFAM" id="SSF111369">
    <property type="entry name" value="HlyD-like secretion proteins"/>
    <property type="match status" value="1"/>
</dbReference>
<accession>A0A480AWE1</accession>
<dbReference type="NCBIfam" id="TIGR01730">
    <property type="entry name" value="RND_mfp"/>
    <property type="match status" value="1"/>
</dbReference>
<dbReference type="InterPro" id="IPR058625">
    <property type="entry name" value="MdtA-like_BSH"/>
</dbReference>
<dbReference type="InterPro" id="IPR058627">
    <property type="entry name" value="MdtA-like_C"/>
</dbReference>
<comment type="caution">
    <text evidence="9">The sequence shown here is derived from an EMBL/GenBank/DDBJ whole genome shotgun (WGS) entry which is preliminary data.</text>
</comment>
<dbReference type="Pfam" id="PF25944">
    <property type="entry name" value="Beta-barrel_RND"/>
    <property type="match status" value="1"/>
</dbReference>
<name>A0A480AWE1_9BURK</name>
<protein>
    <submittedName>
        <fullName evidence="9">Membrane protein</fullName>
    </submittedName>
</protein>
<dbReference type="Proteomes" id="UP000301751">
    <property type="component" value="Unassembled WGS sequence"/>
</dbReference>
<feature type="domain" description="Multidrug resistance protein MdtA-like beta-barrel" evidence="7">
    <location>
        <begin position="230"/>
        <end position="319"/>
    </location>
</feature>
<dbReference type="FunFam" id="2.40.420.20:FF:000001">
    <property type="entry name" value="Efflux RND transporter periplasmic adaptor subunit"/>
    <property type="match status" value="1"/>
</dbReference>
<dbReference type="GO" id="GO:0046677">
    <property type="term" value="P:response to antibiotic"/>
    <property type="evidence" value="ECO:0007669"/>
    <property type="project" value="TreeGrafter"/>
</dbReference>
<dbReference type="Pfam" id="PF25876">
    <property type="entry name" value="HH_MFP_RND"/>
    <property type="match status" value="1"/>
</dbReference>
<feature type="compositionally biased region" description="Low complexity" evidence="3">
    <location>
        <begin position="404"/>
        <end position="431"/>
    </location>
</feature>
<evidence type="ECO:0000259" key="8">
    <source>
        <dbReference type="Pfam" id="PF25967"/>
    </source>
</evidence>
<dbReference type="InterPro" id="IPR058626">
    <property type="entry name" value="MdtA-like_b-barrel"/>
</dbReference>
<feature type="chain" id="PRO_5019762040" evidence="4">
    <location>
        <begin position="35"/>
        <end position="431"/>
    </location>
</feature>
<dbReference type="InterPro" id="IPR006143">
    <property type="entry name" value="RND_pump_MFP"/>
</dbReference>
<dbReference type="Pfam" id="PF25967">
    <property type="entry name" value="RND-MFP_C"/>
    <property type="match status" value="1"/>
</dbReference>
<sequence>MPDTMRHPQPFLPTRAARRPAALPLALVLLAVLAACSPGADAPKGGGGGGGGGMPPATVGVVTVQPAEVPLVTELPGRLEAWRTAQVRARVPGIVAKRLFTEGSEVKAGQPLYQLDDAAYRATVASAEAAVARADAAVAQAQAQVQRNQPLAEAKAISAQEWLQTQTTLKTAQADAATARAALQTARINLDYAAIKAPIAGRIGRALVTEGALVGQGDATQMALIQQTGTLYVNFTQSAAEVLRLRKALEAGQLQRAAGSRAAEVQVVLDDGSLYPLPGKLLFSDPAVDAATGQVSLRAELPNPQGLLLPGLFVKVRIVQATSAQAIKLPQQAVTRGASGDTVLVVGADNKPAPRPVKVSGSQGSDWVITSGLAAGDRVIVDGVQKMMPGAPVNPVPWSPPGKPGAAPAGAASGASAPAAAAPAASTAASR</sequence>
<evidence type="ECO:0000256" key="2">
    <source>
        <dbReference type="ARBA" id="ARBA00009477"/>
    </source>
</evidence>
<organism evidence="9 10">
    <name type="scientific">Pseudaquabacterium pictum</name>
    <dbReference type="NCBI Taxonomy" id="2315236"/>
    <lineage>
        <taxon>Bacteria</taxon>
        <taxon>Pseudomonadati</taxon>
        <taxon>Pseudomonadota</taxon>
        <taxon>Betaproteobacteria</taxon>
        <taxon>Burkholderiales</taxon>
        <taxon>Sphaerotilaceae</taxon>
        <taxon>Pseudaquabacterium</taxon>
    </lineage>
</organism>
<dbReference type="EMBL" id="BJCL01000024">
    <property type="protein sequence ID" value="GCL66039.1"/>
    <property type="molecule type" value="Genomic_DNA"/>
</dbReference>
<feature type="signal peptide" evidence="4">
    <location>
        <begin position="1"/>
        <end position="34"/>
    </location>
</feature>
<feature type="domain" description="Multidrug resistance protein MdtA-like alpha-helical hairpin" evidence="5">
    <location>
        <begin position="124"/>
        <end position="193"/>
    </location>
</feature>
<feature type="region of interest" description="Disordered" evidence="3">
    <location>
        <begin position="392"/>
        <end position="431"/>
    </location>
</feature>
<evidence type="ECO:0000256" key="3">
    <source>
        <dbReference type="SAM" id="MobiDB-lite"/>
    </source>
</evidence>
<dbReference type="Gene3D" id="2.40.30.170">
    <property type="match status" value="1"/>
</dbReference>
<evidence type="ECO:0000256" key="4">
    <source>
        <dbReference type="SAM" id="SignalP"/>
    </source>
</evidence>
<evidence type="ECO:0000256" key="1">
    <source>
        <dbReference type="ARBA" id="ARBA00004196"/>
    </source>
</evidence>
<proteinExistence type="inferred from homology"/>
<keyword evidence="4" id="KW-0732">Signal</keyword>
<feature type="domain" description="Multidrug resistance protein MdtA-like C-terminal permuted SH3" evidence="8">
    <location>
        <begin position="325"/>
        <end position="386"/>
    </location>
</feature>
<dbReference type="Pfam" id="PF25917">
    <property type="entry name" value="BSH_RND"/>
    <property type="match status" value="1"/>
</dbReference>
<evidence type="ECO:0000313" key="9">
    <source>
        <dbReference type="EMBL" id="GCL66039.1"/>
    </source>
</evidence>
<dbReference type="AlphaFoldDB" id="A0A480AWE1"/>
<dbReference type="Gene3D" id="2.40.50.100">
    <property type="match status" value="1"/>
</dbReference>
<reference evidence="10" key="1">
    <citation type="submission" date="2019-03" db="EMBL/GenBank/DDBJ databases">
        <title>Aquabacterium pictum sp.nov., the first bacteriochlorophyll a-containing freshwater bacterium in the genus Aquabacterium of the class Betaproteobacteria.</title>
        <authorList>
            <person name="Hirose S."/>
            <person name="Tank M."/>
            <person name="Hara E."/>
            <person name="Tamaki H."/>
            <person name="Takaichi S."/>
            <person name="Haruta S."/>
            <person name="Hanada S."/>
        </authorList>
    </citation>
    <scope>NUCLEOTIDE SEQUENCE [LARGE SCALE GENOMIC DNA]</scope>
    <source>
        <strain evidence="10">W35</strain>
    </source>
</reference>
<dbReference type="GO" id="GO:0022857">
    <property type="term" value="F:transmembrane transporter activity"/>
    <property type="evidence" value="ECO:0007669"/>
    <property type="project" value="InterPro"/>
</dbReference>
<evidence type="ECO:0000259" key="6">
    <source>
        <dbReference type="Pfam" id="PF25917"/>
    </source>
</evidence>
<dbReference type="Gene3D" id="1.10.287.470">
    <property type="entry name" value="Helix hairpin bin"/>
    <property type="match status" value="1"/>
</dbReference>
<dbReference type="InterPro" id="IPR058624">
    <property type="entry name" value="MdtA-like_HH"/>
</dbReference>
<gene>
    <name evidence="9" type="ORF">AQPW35_51200</name>
</gene>
<comment type="subcellular location">
    <subcellularLocation>
        <location evidence="1">Cell envelope</location>
    </subcellularLocation>
</comment>
<dbReference type="Gene3D" id="2.40.420.20">
    <property type="match status" value="1"/>
</dbReference>
<evidence type="ECO:0000259" key="7">
    <source>
        <dbReference type="Pfam" id="PF25944"/>
    </source>
</evidence>
<dbReference type="GO" id="GO:0005886">
    <property type="term" value="C:plasma membrane"/>
    <property type="evidence" value="ECO:0007669"/>
    <property type="project" value="UniProtKB-SubCell"/>
</dbReference>
<comment type="similarity">
    <text evidence="2">Belongs to the membrane fusion protein (MFP) (TC 8.A.1) family.</text>
</comment>
<dbReference type="PANTHER" id="PTHR30158:SF3">
    <property type="entry name" value="MULTIDRUG EFFLUX PUMP SUBUNIT ACRA-RELATED"/>
    <property type="match status" value="1"/>
</dbReference>